<proteinExistence type="predicted"/>
<reference evidence="2" key="1">
    <citation type="journal article" date="2019" name="Int. J. Syst. Evol. Microbiol.">
        <title>The Global Catalogue of Microorganisms (GCM) 10K type strain sequencing project: providing services to taxonomists for standard genome sequencing and annotation.</title>
        <authorList>
            <consortium name="The Broad Institute Genomics Platform"/>
            <consortium name="The Broad Institute Genome Sequencing Center for Infectious Disease"/>
            <person name="Wu L."/>
            <person name="Ma J."/>
        </authorList>
    </citation>
    <scope>NUCLEOTIDE SEQUENCE [LARGE SCALE GENOMIC DNA]</scope>
    <source>
        <strain evidence="2">JCM 32304</strain>
    </source>
</reference>
<evidence type="ECO:0000313" key="1">
    <source>
        <dbReference type="EMBL" id="GGP46930.1"/>
    </source>
</evidence>
<dbReference type="Proteomes" id="UP000654367">
    <property type="component" value="Unassembled WGS sequence"/>
</dbReference>
<keyword evidence="2" id="KW-1185">Reference proteome</keyword>
<dbReference type="InterPro" id="IPR032720">
    <property type="entry name" value="Cys_rich_CWC"/>
</dbReference>
<organism evidence="1 2">
    <name type="scientific">Shewanella saliphila</name>
    <dbReference type="NCBI Taxonomy" id="2282698"/>
    <lineage>
        <taxon>Bacteria</taxon>
        <taxon>Pseudomonadati</taxon>
        <taxon>Pseudomonadota</taxon>
        <taxon>Gammaproteobacteria</taxon>
        <taxon>Alteromonadales</taxon>
        <taxon>Shewanellaceae</taxon>
        <taxon>Shewanella</taxon>
    </lineage>
</organism>
<protein>
    <recommendedName>
        <fullName evidence="3">Cysteine-rich CWC family protein</fullName>
    </recommendedName>
</protein>
<gene>
    <name evidence="1" type="ORF">GCM10009409_11950</name>
</gene>
<evidence type="ECO:0008006" key="3">
    <source>
        <dbReference type="Google" id="ProtNLM"/>
    </source>
</evidence>
<name>A0ABQ2Q3U8_9GAMM</name>
<dbReference type="RefSeq" id="WP_188918298.1">
    <property type="nucleotide sequence ID" value="NZ_BMQV01000008.1"/>
</dbReference>
<accession>A0ABQ2Q3U8</accession>
<sequence>MDKVELAGQCPLCLQQNGCAMANHHQAGQNEPSPCWCQSVPESITAVLSQYTQSQPQLNLPDNQCICQQCIEKILAAMTINAVQQYQPDDH</sequence>
<dbReference type="Pfam" id="PF14375">
    <property type="entry name" value="Cys_rich_CWC"/>
    <property type="match status" value="1"/>
</dbReference>
<dbReference type="EMBL" id="BMQV01000008">
    <property type="protein sequence ID" value="GGP46930.1"/>
    <property type="molecule type" value="Genomic_DNA"/>
</dbReference>
<evidence type="ECO:0000313" key="2">
    <source>
        <dbReference type="Proteomes" id="UP000654367"/>
    </source>
</evidence>
<comment type="caution">
    <text evidence="1">The sequence shown here is derived from an EMBL/GenBank/DDBJ whole genome shotgun (WGS) entry which is preliminary data.</text>
</comment>